<keyword evidence="3" id="KW-1185">Reference proteome</keyword>
<proteinExistence type="predicted"/>
<organism evidence="2">
    <name type="scientific">Medioppia subpectinata</name>
    <dbReference type="NCBI Taxonomy" id="1979941"/>
    <lineage>
        <taxon>Eukaryota</taxon>
        <taxon>Metazoa</taxon>
        <taxon>Ecdysozoa</taxon>
        <taxon>Arthropoda</taxon>
        <taxon>Chelicerata</taxon>
        <taxon>Arachnida</taxon>
        <taxon>Acari</taxon>
        <taxon>Acariformes</taxon>
        <taxon>Sarcoptiformes</taxon>
        <taxon>Oribatida</taxon>
        <taxon>Brachypylina</taxon>
        <taxon>Oppioidea</taxon>
        <taxon>Oppiidae</taxon>
        <taxon>Medioppia</taxon>
    </lineage>
</organism>
<evidence type="ECO:0000313" key="3">
    <source>
        <dbReference type="Proteomes" id="UP000759131"/>
    </source>
</evidence>
<evidence type="ECO:0000256" key="1">
    <source>
        <dbReference type="SAM" id="SignalP"/>
    </source>
</evidence>
<dbReference type="Proteomes" id="UP000759131">
    <property type="component" value="Unassembled WGS sequence"/>
</dbReference>
<protein>
    <submittedName>
        <fullName evidence="2">Uncharacterized protein</fullName>
    </submittedName>
</protein>
<gene>
    <name evidence="2" type="ORF">OSB1V03_LOCUS4343</name>
</gene>
<feature type="chain" id="PRO_5036403376" evidence="1">
    <location>
        <begin position="21"/>
        <end position="96"/>
    </location>
</feature>
<dbReference type="EMBL" id="OC856533">
    <property type="protein sequence ID" value="CAD7623896.1"/>
    <property type="molecule type" value="Genomic_DNA"/>
</dbReference>
<sequence>MSYIIKLTLLTVVLCAVVEANTLTQLAPITIGTGASDSDNCLSILFLTRDCDPEDAAELEKKWDQVGIKNGDVIYHQANCTADHYGHEMARDVCKD</sequence>
<name>A0A7R9KL87_9ACAR</name>
<dbReference type="EMBL" id="CAJPIZ010001958">
    <property type="protein sequence ID" value="CAG2104326.1"/>
    <property type="molecule type" value="Genomic_DNA"/>
</dbReference>
<keyword evidence="1" id="KW-0732">Signal</keyword>
<feature type="signal peptide" evidence="1">
    <location>
        <begin position="1"/>
        <end position="20"/>
    </location>
</feature>
<evidence type="ECO:0000313" key="2">
    <source>
        <dbReference type="EMBL" id="CAD7623896.1"/>
    </source>
</evidence>
<dbReference type="AlphaFoldDB" id="A0A7R9KL87"/>
<reference evidence="2" key="1">
    <citation type="submission" date="2020-11" db="EMBL/GenBank/DDBJ databases">
        <authorList>
            <person name="Tran Van P."/>
        </authorList>
    </citation>
    <scope>NUCLEOTIDE SEQUENCE</scope>
</reference>
<accession>A0A7R9KL87</accession>